<evidence type="ECO:0000313" key="2">
    <source>
        <dbReference type="EMBL" id="AVZ71302.1"/>
    </source>
</evidence>
<dbReference type="RefSeq" id="WP_108146994.1">
    <property type="nucleotide sequence ID" value="NZ_CP026304.1"/>
</dbReference>
<dbReference type="OrthoDB" id="9790710at2"/>
<organism evidence="2 3">
    <name type="scientific">Streptomyces lunaelactis</name>
    <dbReference type="NCBI Taxonomy" id="1535768"/>
    <lineage>
        <taxon>Bacteria</taxon>
        <taxon>Bacillati</taxon>
        <taxon>Actinomycetota</taxon>
        <taxon>Actinomycetes</taxon>
        <taxon>Kitasatosporales</taxon>
        <taxon>Streptomycetaceae</taxon>
        <taxon>Streptomyces</taxon>
    </lineage>
</organism>
<proteinExistence type="predicted"/>
<dbReference type="AlphaFoldDB" id="A0A2R4SWS4"/>
<dbReference type="GO" id="GO:0016757">
    <property type="term" value="F:glycosyltransferase activity"/>
    <property type="evidence" value="ECO:0007669"/>
    <property type="project" value="TreeGrafter"/>
</dbReference>
<dbReference type="SUPFAM" id="SSF53756">
    <property type="entry name" value="UDP-Glycosyltransferase/glycogen phosphorylase"/>
    <property type="match status" value="1"/>
</dbReference>
<dbReference type="Gene3D" id="3.40.50.2000">
    <property type="entry name" value="Glycogen Phosphorylase B"/>
    <property type="match status" value="1"/>
</dbReference>
<dbReference type="EMBL" id="CP026304">
    <property type="protein sequence ID" value="AVZ71302.1"/>
    <property type="molecule type" value="Genomic_DNA"/>
</dbReference>
<dbReference type="GeneID" id="55654192"/>
<sequence>MATSGHPPRVLLLTSGPVDGQQGADIQLAAAVAYAIPDVEFTWFRRWPSRGGPPPVARGRPVPVVSLDGIPHVQQRLQVATASAVLAHRVDLVHAVMTIADGYPAFSRLWPRLVGRRPVLHTVPGVRDPSLLRRARPLGRTVALSASTAKELSAAGFGQVLVIPPLVRLDQWPMRPRPVGEIPMVLVTAHHDPGGGASEAIAAAAVAARAGARFRLVLAMRGRPRQNLRALEDGLRAHAEREGLCDVDVRGYVEDMSALLAESDVLLFVPQLLDVRADVPLTVLQSLATGRPVIVSDQAQFAALGDTVLRAPIGDFRRTGHLLRQLLDRPQWWEILAKRGRATVEERFGPEPFRAHYTNLYRELLA</sequence>
<dbReference type="Pfam" id="PF13692">
    <property type="entry name" value="Glyco_trans_1_4"/>
    <property type="match status" value="1"/>
</dbReference>
<keyword evidence="3" id="KW-1185">Reference proteome</keyword>
<evidence type="ECO:0000256" key="1">
    <source>
        <dbReference type="ARBA" id="ARBA00021292"/>
    </source>
</evidence>
<dbReference type="PANTHER" id="PTHR12526">
    <property type="entry name" value="GLYCOSYLTRANSFERASE"/>
    <property type="match status" value="1"/>
</dbReference>
<reference evidence="2 3" key="1">
    <citation type="submission" date="2018-01" db="EMBL/GenBank/DDBJ databases">
        <title>Complete genome sequence of Streptomyces lunaelactis MM109T, a Ferroverdin A producer isolated from cave moonmilk deposits.</title>
        <authorList>
            <person name="Naome A."/>
            <person name="Martinet L."/>
            <person name="Maciejewska M."/>
            <person name="Anderssen S."/>
            <person name="Adam D."/>
            <person name="Tenconi E."/>
            <person name="Deflandre B."/>
            <person name="Arguelles-Arias A."/>
            <person name="Calusinska M."/>
            <person name="Copieters W."/>
            <person name="Karim L."/>
            <person name="Hanikenne M."/>
            <person name="Baurain D."/>
            <person name="van Wezel G."/>
            <person name="Smargiasso N."/>
            <person name="de Pauw E."/>
            <person name="Delfosse P."/>
            <person name="Rigali S."/>
        </authorList>
    </citation>
    <scope>NUCLEOTIDE SEQUENCE [LARGE SCALE GENOMIC DNA]</scope>
    <source>
        <strain evidence="2 3">MM109</strain>
    </source>
</reference>
<gene>
    <name evidence="2" type="ORF">SLUN_02745</name>
</gene>
<dbReference type="PANTHER" id="PTHR12526:SF636">
    <property type="entry name" value="BLL3647 PROTEIN"/>
    <property type="match status" value="1"/>
</dbReference>
<evidence type="ECO:0000313" key="3">
    <source>
        <dbReference type="Proteomes" id="UP000244201"/>
    </source>
</evidence>
<dbReference type="Proteomes" id="UP000244201">
    <property type="component" value="Chromosome"/>
</dbReference>
<protein>
    <recommendedName>
        <fullName evidence="1">D-inositol 3-phosphate glycosyltransferase</fullName>
    </recommendedName>
</protein>
<accession>A0A2R4SWS4</accession>
<dbReference type="KEGG" id="slk:SLUN_02745"/>
<name>A0A2R4SWS4_9ACTN</name>